<evidence type="ECO:0000256" key="1">
    <source>
        <dbReference type="SAM" id="SignalP"/>
    </source>
</evidence>
<dbReference type="EMBL" id="JAAPAO010000713">
    <property type="protein sequence ID" value="KAF4654675.1"/>
    <property type="molecule type" value="Genomic_DNA"/>
</dbReference>
<evidence type="ECO:0000313" key="3">
    <source>
        <dbReference type="Proteomes" id="UP000591131"/>
    </source>
</evidence>
<feature type="chain" id="PRO_5029673113" description="Secreted protein" evidence="1">
    <location>
        <begin position="17"/>
        <end position="217"/>
    </location>
</feature>
<dbReference type="AlphaFoldDB" id="A0A7J6L645"/>
<comment type="caution">
    <text evidence="2">The sequence shown here is derived from an EMBL/GenBank/DDBJ whole genome shotgun (WGS) entry which is preliminary data.</text>
</comment>
<keyword evidence="3" id="KW-1185">Reference proteome</keyword>
<sequence>MLLILIALAHVMSIATQTGSVVGADNVHPFSISDGRLTNKSYYKDTTAELPYGKPTGRCWYDPYAEEVQDCHCPKDQHPLTWILGNVLFYAICTPRCDKNPCPKYPAASQWPVECMNHDHQGKLCLILCETGSLGVRNMLGSVCFIDALKHPKEGRLCPHHSRICTPDLCFRERVDTMRITEFAQQALSATEVDLMALAATTGCSEDTNHTIPGIVE</sequence>
<dbReference type="Proteomes" id="UP000591131">
    <property type="component" value="Unassembled WGS sequence"/>
</dbReference>
<proteinExistence type="predicted"/>
<name>A0A7J6L645_PERCH</name>
<reference evidence="2 3" key="1">
    <citation type="submission" date="2020-04" db="EMBL/GenBank/DDBJ databases">
        <title>Perkinsus chesapeaki whole genome sequence.</title>
        <authorList>
            <person name="Bogema D.R."/>
        </authorList>
    </citation>
    <scope>NUCLEOTIDE SEQUENCE [LARGE SCALE GENOMIC DNA]</scope>
    <source>
        <strain evidence="2">ATCC PRA-425</strain>
    </source>
</reference>
<organism evidence="2 3">
    <name type="scientific">Perkinsus chesapeaki</name>
    <name type="common">Clam parasite</name>
    <name type="synonym">Perkinsus andrewsi</name>
    <dbReference type="NCBI Taxonomy" id="330153"/>
    <lineage>
        <taxon>Eukaryota</taxon>
        <taxon>Sar</taxon>
        <taxon>Alveolata</taxon>
        <taxon>Perkinsozoa</taxon>
        <taxon>Perkinsea</taxon>
        <taxon>Perkinsida</taxon>
        <taxon>Perkinsidae</taxon>
        <taxon>Perkinsus</taxon>
    </lineage>
</organism>
<feature type="signal peptide" evidence="1">
    <location>
        <begin position="1"/>
        <end position="16"/>
    </location>
</feature>
<protein>
    <recommendedName>
        <fullName evidence="4">Secreted protein</fullName>
    </recommendedName>
</protein>
<gene>
    <name evidence="2" type="ORF">FOL47_009847</name>
</gene>
<keyword evidence="1" id="KW-0732">Signal</keyword>
<accession>A0A7J6L645</accession>
<evidence type="ECO:0008006" key="4">
    <source>
        <dbReference type="Google" id="ProtNLM"/>
    </source>
</evidence>
<evidence type="ECO:0000313" key="2">
    <source>
        <dbReference type="EMBL" id="KAF4654675.1"/>
    </source>
</evidence>